<dbReference type="GO" id="GO:0006782">
    <property type="term" value="P:protoporphyrinogen IX biosynthetic process"/>
    <property type="evidence" value="ECO:0007669"/>
    <property type="project" value="UniProtKB-UniRule"/>
</dbReference>
<feature type="domain" description="Porphobilinogen deaminase N-terminal" evidence="9">
    <location>
        <begin position="6"/>
        <end position="213"/>
    </location>
</feature>
<comment type="subunit">
    <text evidence="4 8">Monomer.</text>
</comment>
<dbReference type="InterPro" id="IPR000860">
    <property type="entry name" value="HemC"/>
</dbReference>
<dbReference type="PANTHER" id="PTHR11557:SF0">
    <property type="entry name" value="PORPHOBILINOGEN DEAMINASE"/>
    <property type="match status" value="1"/>
</dbReference>
<dbReference type="SUPFAM" id="SSF53850">
    <property type="entry name" value="Periplasmic binding protein-like II"/>
    <property type="match status" value="1"/>
</dbReference>
<dbReference type="GO" id="GO:0005737">
    <property type="term" value="C:cytoplasm"/>
    <property type="evidence" value="ECO:0007669"/>
    <property type="project" value="UniProtKB-UniRule"/>
</dbReference>
<dbReference type="Gene3D" id="3.30.160.40">
    <property type="entry name" value="Porphobilinogen deaminase, C-terminal domain"/>
    <property type="match status" value="1"/>
</dbReference>
<evidence type="ECO:0000259" key="9">
    <source>
        <dbReference type="Pfam" id="PF01379"/>
    </source>
</evidence>
<evidence type="ECO:0000256" key="3">
    <source>
        <dbReference type="ARBA" id="ARBA00005638"/>
    </source>
</evidence>
<organism evidence="11 12">
    <name type="scientific">Negativicoccus succinicivorans</name>
    <dbReference type="NCBI Taxonomy" id="620903"/>
    <lineage>
        <taxon>Bacteria</taxon>
        <taxon>Bacillati</taxon>
        <taxon>Bacillota</taxon>
        <taxon>Negativicutes</taxon>
        <taxon>Veillonellales</taxon>
        <taxon>Veillonellaceae</taxon>
        <taxon>Negativicoccus</taxon>
    </lineage>
</organism>
<dbReference type="PANTHER" id="PTHR11557">
    <property type="entry name" value="PORPHOBILINOGEN DEAMINASE"/>
    <property type="match status" value="1"/>
</dbReference>
<comment type="caution">
    <text evidence="11">The sequence shown here is derived from an EMBL/GenBank/DDBJ whole genome shotgun (WGS) entry which is preliminary data.</text>
</comment>
<gene>
    <name evidence="8" type="primary">hemC</name>
    <name evidence="11" type="ORF">HNR45_001194</name>
</gene>
<dbReference type="RefSeq" id="WP_159823260.1">
    <property type="nucleotide sequence ID" value="NZ_CABWNB010000004.1"/>
</dbReference>
<dbReference type="SUPFAM" id="SSF54782">
    <property type="entry name" value="Porphobilinogen deaminase (hydroxymethylbilane synthase), C-terminal domain"/>
    <property type="match status" value="1"/>
</dbReference>
<evidence type="ECO:0000259" key="10">
    <source>
        <dbReference type="Pfam" id="PF03900"/>
    </source>
</evidence>
<protein>
    <recommendedName>
        <fullName evidence="8">Porphobilinogen deaminase</fullName>
        <shortName evidence="8">PBG</shortName>
        <ecNumber evidence="8">2.5.1.61</ecNumber>
    </recommendedName>
    <alternativeName>
        <fullName evidence="8">Hydroxymethylbilane synthase</fullName>
        <shortName evidence="8">HMBS</shortName>
    </alternativeName>
    <alternativeName>
        <fullName evidence="8">Pre-uroporphyrinogen synthase</fullName>
    </alternativeName>
</protein>
<dbReference type="InterPro" id="IPR022417">
    <property type="entry name" value="Porphobilin_deaminase_N"/>
</dbReference>
<comment type="catalytic activity">
    <reaction evidence="7 8">
        <text>4 porphobilinogen + H2O = hydroxymethylbilane + 4 NH4(+)</text>
        <dbReference type="Rhea" id="RHEA:13185"/>
        <dbReference type="ChEBI" id="CHEBI:15377"/>
        <dbReference type="ChEBI" id="CHEBI:28938"/>
        <dbReference type="ChEBI" id="CHEBI:57845"/>
        <dbReference type="ChEBI" id="CHEBI:58126"/>
        <dbReference type="EC" id="2.5.1.61"/>
    </reaction>
</comment>
<keyword evidence="6 8" id="KW-0627">Porphyrin biosynthesis</keyword>
<dbReference type="PRINTS" id="PR00151">
    <property type="entry name" value="PORPHBDMNASE"/>
</dbReference>
<keyword evidence="5 8" id="KW-0808">Transferase</keyword>
<feature type="modified residue" description="S-(dipyrrolylmethanemethyl)cysteine" evidence="8">
    <location>
        <position position="243"/>
    </location>
</feature>
<evidence type="ECO:0000256" key="1">
    <source>
        <dbReference type="ARBA" id="ARBA00002869"/>
    </source>
</evidence>
<evidence type="ECO:0000313" key="12">
    <source>
        <dbReference type="Proteomes" id="UP000591941"/>
    </source>
</evidence>
<comment type="miscellaneous">
    <text evidence="8">The porphobilinogen subunits are added to the dipyrromethane group.</text>
</comment>
<reference evidence="11 12" key="1">
    <citation type="submission" date="2020-08" db="EMBL/GenBank/DDBJ databases">
        <title>Genomic Encyclopedia of Type Strains, Phase IV (KMG-IV): sequencing the most valuable type-strain genomes for metagenomic binning, comparative biology and taxonomic classification.</title>
        <authorList>
            <person name="Goeker M."/>
        </authorList>
    </citation>
    <scope>NUCLEOTIDE SEQUENCE [LARGE SCALE GENOMIC DNA]</scope>
    <source>
        <strain evidence="11 12">DSM 21255</strain>
    </source>
</reference>
<dbReference type="Pfam" id="PF01379">
    <property type="entry name" value="Porphobil_deam"/>
    <property type="match status" value="1"/>
</dbReference>
<dbReference type="AlphaFoldDB" id="A0A841R2X6"/>
<evidence type="ECO:0000256" key="5">
    <source>
        <dbReference type="ARBA" id="ARBA00022679"/>
    </source>
</evidence>
<keyword evidence="12" id="KW-1185">Reference proteome</keyword>
<sequence length="313" mass="33089">MRNECKVGTRQSALALWQTRHVITLLEALPAAKGITFTTTKVNTEGDRKLQQALHTFGGKGAFTEALEAKLLDGSIDFAVHSLKDMPTKLPQGLVIGAIPQRAAVEDAFVSADGTLLRDLPTGAQVGTSSLRRTAQLLHWRPDLVPVSIRGNVQTRLGKIETEHLAGVILARAGLERLGLADRITEVLQAPQWLPAAGQGALAIECRADDEELLALLAGIHDPETAAAVAAERAILAALEGGCQVPIGAASVYENDTIQVQGRLLSLDGATVIEAVRTGKCGTAASLGQAVAEEILANGGRELWTKVRAMLEE</sequence>
<evidence type="ECO:0000256" key="2">
    <source>
        <dbReference type="ARBA" id="ARBA00004735"/>
    </source>
</evidence>
<name>A0A841R2X6_9FIRM</name>
<comment type="pathway">
    <text evidence="2">Porphyrin-containing compound metabolism; protoporphyrin-IX biosynthesis; coproporphyrinogen-III from 5-aminolevulinate: step 2/4.</text>
</comment>
<accession>A0A841R2X6</accession>
<evidence type="ECO:0000313" key="11">
    <source>
        <dbReference type="EMBL" id="MBB6478133.1"/>
    </source>
</evidence>
<dbReference type="NCBIfam" id="TIGR00212">
    <property type="entry name" value="hemC"/>
    <property type="match status" value="1"/>
</dbReference>
<evidence type="ECO:0000256" key="8">
    <source>
        <dbReference type="HAMAP-Rule" id="MF_00260"/>
    </source>
</evidence>
<dbReference type="FunFam" id="3.40.190.10:FF:000086">
    <property type="entry name" value="Probable porphobilinogen deaminase"/>
    <property type="match status" value="1"/>
</dbReference>
<evidence type="ECO:0000256" key="7">
    <source>
        <dbReference type="ARBA" id="ARBA00048169"/>
    </source>
</evidence>
<dbReference type="GeneID" id="93486455"/>
<dbReference type="HAMAP" id="MF_00260">
    <property type="entry name" value="Porphobil_deam"/>
    <property type="match status" value="1"/>
</dbReference>
<dbReference type="Gene3D" id="3.40.190.10">
    <property type="entry name" value="Periplasmic binding protein-like II"/>
    <property type="match status" value="2"/>
</dbReference>
<dbReference type="Proteomes" id="UP000591941">
    <property type="component" value="Unassembled WGS sequence"/>
</dbReference>
<dbReference type="FunFam" id="3.40.190.10:FF:000005">
    <property type="entry name" value="Porphobilinogen deaminase"/>
    <property type="match status" value="1"/>
</dbReference>
<dbReference type="Pfam" id="PF03900">
    <property type="entry name" value="Porphobil_deamC"/>
    <property type="match status" value="1"/>
</dbReference>
<comment type="function">
    <text evidence="1 8">Tetrapolymerization of the monopyrrole PBG into the hydroxymethylbilane pre-uroporphyrinogen in several discrete steps.</text>
</comment>
<proteinExistence type="inferred from homology"/>
<comment type="cofactor">
    <cofactor evidence="8">
        <name>dipyrromethane</name>
        <dbReference type="ChEBI" id="CHEBI:60342"/>
    </cofactor>
    <text evidence="8">Binds 1 dipyrromethane group covalently.</text>
</comment>
<dbReference type="GO" id="GO:0004418">
    <property type="term" value="F:hydroxymethylbilane synthase activity"/>
    <property type="evidence" value="ECO:0007669"/>
    <property type="project" value="UniProtKB-UniRule"/>
</dbReference>
<dbReference type="EC" id="2.5.1.61" evidence="8"/>
<dbReference type="OrthoDB" id="9810298at2"/>
<feature type="domain" description="Porphobilinogen deaminase C-terminal" evidence="10">
    <location>
        <begin position="227"/>
        <end position="296"/>
    </location>
</feature>
<dbReference type="InterPro" id="IPR036803">
    <property type="entry name" value="Porphobilinogen_deaminase_C_sf"/>
</dbReference>
<evidence type="ECO:0000256" key="6">
    <source>
        <dbReference type="ARBA" id="ARBA00023244"/>
    </source>
</evidence>
<comment type="similarity">
    <text evidence="3 8">Belongs to the HMBS family.</text>
</comment>
<evidence type="ECO:0000256" key="4">
    <source>
        <dbReference type="ARBA" id="ARBA00011245"/>
    </source>
</evidence>
<dbReference type="InterPro" id="IPR022418">
    <property type="entry name" value="Porphobilinogen_deaminase_C"/>
</dbReference>
<dbReference type="PIRSF" id="PIRSF001438">
    <property type="entry name" value="4pyrrol_synth_OHMeBilane_synth"/>
    <property type="match status" value="1"/>
</dbReference>
<dbReference type="PROSITE" id="PS00533">
    <property type="entry name" value="PORPHOBILINOGEN_DEAM"/>
    <property type="match status" value="1"/>
</dbReference>
<dbReference type="EMBL" id="JACHHI010000005">
    <property type="protein sequence ID" value="MBB6478133.1"/>
    <property type="molecule type" value="Genomic_DNA"/>
</dbReference>
<dbReference type="InterPro" id="IPR022419">
    <property type="entry name" value="Porphobilin_deaminase_cofac_BS"/>
</dbReference>